<name>A0A1I6SYU8_9BACL</name>
<evidence type="ECO:0000256" key="1">
    <source>
        <dbReference type="SAM" id="MobiDB-lite"/>
    </source>
</evidence>
<keyword evidence="2" id="KW-0472">Membrane</keyword>
<feature type="transmembrane region" description="Helical" evidence="2">
    <location>
        <begin position="6"/>
        <end position="26"/>
    </location>
</feature>
<keyword evidence="2" id="KW-1133">Transmembrane helix</keyword>
<feature type="compositionally biased region" description="Basic residues" evidence="1">
    <location>
        <begin position="39"/>
        <end position="50"/>
    </location>
</feature>
<sequence length="140" mass="16223">MDIFDVISKFGFVFVIGVFYVLRLIIKLASSGEDERAKQQRKRMNRRKKPASMMQGQPSNEDPFGQQGSTPLSEREYSQESRSQLHKPRNNMATSTRRTKRRPSRDLTQNLTPKGLKQAIVLKEILDPPLARRRGKRLPR</sequence>
<keyword evidence="4" id="KW-1185">Reference proteome</keyword>
<dbReference type="AlphaFoldDB" id="A0A1I6SYU8"/>
<accession>A0A1I6SYU8</accession>
<dbReference type="RefSeq" id="WP_091837648.1">
    <property type="nucleotide sequence ID" value="NZ_FPAA01000008.1"/>
</dbReference>
<feature type="region of interest" description="Disordered" evidence="1">
    <location>
        <begin position="32"/>
        <end position="116"/>
    </location>
</feature>
<proteinExistence type="predicted"/>
<keyword evidence="2" id="KW-0812">Transmembrane</keyword>
<organism evidence="3 4">
    <name type="scientific">Marininema halotolerans</name>
    <dbReference type="NCBI Taxonomy" id="1155944"/>
    <lineage>
        <taxon>Bacteria</taxon>
        <taxon>Bacillati</taxon>
        <taxon>Bacillota</taxon>
        <taxon>Bacilli</taxon>
        <taxon>Bacillales</taxon>
        <taxon>Thermoactinomycetaceae</taxon>
        <taxon>Marininema</taxon>
    </lineage>
</organism>
<protein>
    <submittedName>
        <fullName evidence="3">Uncharacterized protein</fullName>
    </submittedName>
</protein>
<evidence type="ECO:0000256" key="2">
    <source>
        <dbReference type="SAM" id="Phobius"/>
    </source>
</evidence>
<dbReference type="Proteomes" id="UP000198660">
    <property type="component" value="Unassembled WGS sequence"/>
</dbReference>
<evidence type="ECO:0000313" key="3">
    <source>
        <dbReference type="EMBL" id="SFS82154.1"/>
    </source>
</evidence>
<reference evidence="4" key="1">
    <citation type="submission" date="2016-10" db="EMBL/GenBank/DDBJ databases">
        <authorList>
            <person name="Varghese N."/>
            <person name="Submissions S."/>
        </authorList>
    </citation>
    <scope>NUCLEOTIDE SEQUENCE [LARGE SCALE GENOMIC DNA]</scope>
    <source>
        <strain evidence="4">DSM 45789</strain>
    </source>
</reference>
<feature type="compositionally biased region" description="Polar residues" evidence="1">
    <location>
        <begin position="54"/>
        <end position="72"/>
    </location>
</feature>
<dbReference type="EMBL" id="FPAA01000008">
    <property type="protein sequence ID" value="SFS82154.1"/>
    <property type="molecule type" value="Genomic_DNA"/>
</dbReference>
<gene>
    <name evidence="3" type="ORF">SAMN05444972_108141</name>
</gene>
<evidence type="ECO:0000313" key="4">
    <source>
        <dbReference type="Proteomes" id="UP000198660"/>
    </source>
</evidence>